<feature type="domain" description="MYND-type" evidence="6">
    <location>
        <begin position="340"/>
        <end position="397"/>
    </location>
</feature>
<evidence type="ECO:0000256" key="5">
    <source>
        <dbReference type="SAM" id="MobiDB-lite"/>
    </source>
</evidence>
<protein>
    <recommendedName>
        <fullName evidence="6">MYND-type domain-containing protein</fullName>
    </recommendedName>
</protein>
<evidence type="ECO:0000313" key="7">
    <source>
        <dbReference type="EMBL" id="CAD9974865.1"/>
    </source>
</evidence>
<name>A0A7S3DSB8_9STRA</name>
<evidence type="ECO:0000256" key="3">
    <source>
        <dbReference type="ARBA" id="ARBA00022833"/>
    </source>
</evidence>
<reference evidence="7" key="1">
    <citation type="submission" date="2021-01" db="EMBL/GenBank/DDBJ databases">
        <authorList>
            <person name="Corre E."/>
            <person name="Pelletier E."/>
            <person name="Niang G."/>
            <person name="Scheremetjew M."/>
            <person name="Finn R."/>
            <person name="Kale V."/>
            <person name="Holt S."/>
            <person name="Cochrane G."/>
            <person name="Meng A."/>
            <person name="Brown T."/>
            <person name="Cohen L."/>
        </authorList>
    </citation>
    <scope>NUCLEOTIDE SEQUENCE</scope>
    <source>
        <strain evidence="7">CCMP125</strain>
    </source>
</reference>
<keyword evidence="1" id="KW-0479">Metal-binding</keyword>
<keyword evidence="3" id="KW-0862">Zinc</keyword>
<dbReference type="SUPFAM" id="SSF144232">
    <property type="entry name" value="HIT/MYND zinc finger-like"/>
    <property type="match status" value="1"/>
</dbReference>
<organism evidence="7">
    <name type="scientific">Entomoneis paludosa</name>
    <dbReference type="NCBI Taxonomy" id="265537"/>
    <lineage>
        <taxon>Eukaryota</taxon>
        <taxon>Sar</taxon>
        <taxon>Stramenopiles</taxon>
        <taxon>Ochrophyta</taxon>
        <taxon>Bacillariophyta</taxon>
        <taxon>Bacillariophyceae</taxon>
        <taxon>Bacillariophycidae</taxon>
        <taxon>Entomoneidaceae</taxon>
        <taxon>Entomoneis</taxon>
    </lineage>
</organism>
<dbReference type="InterPro" id="IPR002893">
    <property type="entry name" value="Znf_MYND"/>
</dbReference>
<dbReference type="AlphaFoldDB" id="A0A7S3DSB8"/>
<evidence type="ECO:0000256" key="1">
    <source>
        <dbReference type="ARBA" id="ARBA00022723"/>
    </source>
</evidence>
<feature type="compositionally biased region" description="Polar residues" evidence="5">
    <location>
        <begin position="81"/>
        <end position="97"/>
    </location>
</feature>
<evidence type="ECO:0000259" key="6">
    <source>
        <dbReference type="PROSITE" id="PS50865"/>
    </source>
</evidence>
<evidence type="ECO:0000256" key="4">
    <source>
        <dbReference type="PROSITE-ProRule" id="PRU00134"/>
    </source>
</evidence>
<keyword evidence="2 4" id="KW-0863">Zinc-finger</keyword>
<feature type="region of interest" description="Disordered" evidence="5">
    <location>
        <begin position="1"/>
        <end position="35"/>
    </location>
</feature>
<proteinExistence type="predicted"/>
<dbReference type="EMBL" id="HBHT01023887">
    <property type="protein sequence ID" value="CAD9974865.1"/>
    <property type="molecule type" value="Transcribed_RNA"/>
</dbReference>
<accession>A0A7S3DSB8</accession>
<feature type="region of interest" description="Disordered" evidence="5">
    <location>
        <begin position="47"/>
        <end position="97"/>
    </location>
</feature>
<dbReference type="PROSITE" id="PS50865">
    <property type="entry name" value="ZF_MYND_2"/>
    <property type="match status" value="1"/>
</dbReference>
<sequence>MAATFDYRSSNNNSNNMNINSSTGNSQSGQMARDERTVEAATAMMMVRHDRRQTNGTHPRDNQNRMSMVVSPHDSAPHVPQPNNGASNKIGSNGSNNDKSKFRPCFVLWRDFQGQRIYTGIVVVLDEQEYKQETAIGTPGVIATTTTTLYKKLDDPYGGDAVFGSGHLMSHMEYLTESCHYSEEFQDHEMPFMSRKMKEIKAAITNFDDFLIDFHVRPPHFVDREENTEFDIKYPFGTVANTAISKNNNNASLSESFIPQVRALDAVKVVARGFVHPGNSSHVERFWVTVQSVTIFGMVTGKVNHDLHYFPLKQHDLVSFSLTRILGVKRGPNWIKDDCCANCQTPSPAAAARRGNKNAPRVLRGAPLMACHGCFRAHYCSVDCQLKHWDSEHHRFCDHTTKHYHHLLCLQTQAKMAGTHSNKDGL</sequence>
<dbReference type="GO" id="GO:0008270">
    <property type="term" value="F:zinc ion binding"/>
    <property type="evidence" value="ECO:0007669"/>
    <property type="project" value="UniProtKB-KW"/>
</dbReference>
<feature type="compositionally biased region" description="Low complexity" evidence="5">
    <location>
        <begin position="9"/>
        <end position="26"/>
    </location>
</feature>
<gene>
    <name evidence="7" type="ORF">APAL1065_LOCUS16040</name>
</gene>
<evidence type="ECO:0000256" key="2">
    <source>
        <dbReference type="ARBA" id="ARBA00022771"/>
    </source>
</evidence>
<dbReference type="Gene3D" id="6.10.140.2220">
    <property type="match status" value="1"/>
</dbReference>
<dbReference type="Pfam" id="PF01753">
    <property type="entry name" value="zf-MYND"/>
    <property type="match status" value="1"/>
</dbReference>